<sequence>MESLSKTDRKILSLLQKDGRMSVAEVGRRVGLTPSPCADRIKRLEGKGVITGYYARLAPSKLDAGLVVFVQVTLQRTAGDAFKAFTGAIELIPEVEECHLVSGEFDFLVKARVKDMTHYKDLLAGSLLQLPNVQESKSYPVMESVVQRSGIRL</sequence>
<dbReference type="Gene3D" id="3.30.70.920">
    <property type="match status" value="1"/>
</dbReference>
<protein>
    <recommendedName>
        <fullName evidence="5">Leucine-responsive regulatory protein</fullName>
    </recommendedName>
</protein>
<evidence type="ECO:0000259" key="6">
    <source>
        <dbReference type="PROSITE" id="PS50956"/>
    </source>
</evidence>
<evidence type="ECO:0000256" key="2">
    <source>
        <dbReference type="ARBA" id="ARBA00023125"/>
    </source>
</evidence>
<dbReference type="InterPro" id="IPR019885">
    <property type="entry name" value="Tscrpt_reg_HTH_AsnC-type_CS"/>
</dbReference>
<evidence type="ECO:0000256" key="3">
    <source>
        <dbReference type="ARBA" id="ARBA00023159"/>
    </source>
</evidence>
<dbReference type="SMART" id="SM00344">
    <property type="entry name" value="HTH_ASNC"/>
    <property type="match status" value="1"/>
</dbReference>
<dbReference type="Pfam" id="PF01037">
    <property type="entry name" value="AsnC_trans_reg"/>
    <property type="match status" value="1"/>
</dbReference>
<evidence type="ECO:0000313" key="7">
    <source>
        <dbReference type="EMBL" id="UZP74525.1"/>
    </source>
</evidence>
<keyword evidence="3" id="KW-0010">Activator</keyword>
<dbReference type="PROSITE" id="PS00519">
    <property type="entry name" value="HTH_ASNC_1"/>
    <property type="match status" value="1"/>
</dbReference>
<name>A0ABY6Q7L4_9GAMM</name>
<reference evidence="7 8" key="1">
    <citation type="submission" date="2019-02" db="EMBL/GenBank/DDBJ databases">
        <title>Halieaceae_genomes.</title>
        <authorList>
            <person name="Li S.-H."/>
        </authorList>
    </citation>
    <scope>NUCLEOTIDE SEQUENCE [LARGE SCALE GENOMIC DNA]</scope>
    <source>
        <strain evidence="7 8">JH123</strain>
    </source>
</reference>
<proteinExistence type="predicted"/>
<dbReference type="PANTHER" id="PTHR30154">
    <property type="entry name" value="LEUCINE-RESPONSIVE REGULATORY PROTEIN"/>
    <property type="match status" value="1"/>
</dbReference>
<keyword evidence="2" id="KW-0238">DNA-binding</keyword>
<dbReference type="InterPro" id="IPR000485">
    <property type="entry name" value="AsnC-type_HTH_dom"/>
</dbReference>
<accession>A0ABY6Q7L4</accession>
<evidence type="ECO:0000256" key="4">
    <source>
        <dbReference type="ARBA" id="ARBA00023163"/>
    </source>
</evidence>
<dbReference type="PANTHER" id="PTHR30154:SF0">
    <property type="entry name" value="LEUCINE-RESPONSIVE REGULATORY PROTEIN"/>
    <property type="match status" value="1"/>
</dbReference>
<keyword evidence="4" id="KW-0804">Transcription</keyword>
<dbReference type="SUPFAM" id="SSF54909">
    <property type="entry name" value="Dimeric alpha+beta barrel"/>
    <property type="match status" value="1"/>
</dbReference>
<dbReference type="PROSITE" id="PS50956">
    <property type="entry name" value="HTH_ASNC_2"/>
    <property type="match status" value="1"/>
</dbReference>
<dbReference type="Proteomes" id="UP001317963">
    <property type="component" value="Chromosome"/>
</dbReference>
<keyword evidence="1" id="KW-0805">Transcription regulation</keyword>
<keyword evidence="8" id="KW-1185">Reference proteome</keyword>
<dbReference type="InterPro" id="IPR036390">
    <property type="entry name" value="WH_DNA-bd_sf"/>
</dbReference>
<dbReference type="InterPro" id="IPR019887">
    <property type="entry name" value="Tscrpt_reg_AsnC/Lrp_C"/>
</dbReference>
<dbReference type="SUPFAM" id="SSF46785">
    <property type="entry name" value="Winged helix' DNA-binding domain"/>
    <property type="match status" value="1"/>
</dbReference>
<dbReference type="InterPro" id="IPR011991">
    <property type="entry name" value="ArsR-like_HTH"/>
</dbReference>
<gene>
    <name evidence="7" type="ORF">E0F26_07135</name>
</gene>
<dbReference type="Gene3D" id="1.10.10.10">
    <property type="entry name" value="Winged helix-like DNA-binding domain superfamily/Winged helix DNA-binding domain"/>
    <property type="match status" value="1"/>
</dbReference>
<dbReference type="RefSeq" id="WP_279240977.1">
    <property type="nucleotide sequence ID" value="NZ_CP036501.1"/>
</dbReference>
<feature type="domain" description="HTH asnC-type" evidence="6">
    <location>
        <begin position="4"/>
        <end position="67"/>
    </location>
</feature>
<dbReference type="InterPro" id="IPR019888">
    <property type="entry name" value="Tscrpt_reg_AsnC-like"/>
</dbReference>
<evidence type="ECO:0000256" key="5">
    <source>
        <dbReference type="ARBA" id="ARBA00039227"/>
    </source>
</evidence>
<dbReference type="InterPro" id="IPR036388">
    <property type="entry name" value="WH-like_DNA-bd_sf"/>
</dbReference>
<dbReference type="CDD" id="cd00090">
    <property type="entry name" value="HTH_ARSR"/>
    <property type="match status" value="1"/>
</dbReference>
<evidence type="ECO:0000256" key="1">
    <source>
        <dbReference type="ARBA" id="ARBA00023015"/>
    </source>
</evidence>
<evidence type="ECO:0000313" key="8">
    <source>
        <dbReference type="Proteomes" id="UP001317963"/>
    </source>
</evidence>
<dbReference type="Pfam" id="PF13412">
    <property type="entry name" value="HTH_24"/>
    <property type="match status" value="1"/>
</dbReference>
<organism evidence="7 8">
    <name type="scientific">Candidatus Paraluminiphilus aquimaris</name>
    <dbReference type="NCBI Taxonomy" id="2518994"/>
    <lineage>
        <taxon>Bacteria</taxon>
        <taxon>Pseudomonadati</taxon>
        <taxon>Pseudomonadota</taxon>
        <taxon>Gammaproteobacteria</taxon>
        <taxon>Cellvibrionales</taxon>
        <taxon>Halieaceae</taxon>
        <taxon>Candidatus Paraluminiphilus</taxon>
    </lineage>
</organism>
<dbReference type="InterPro" id="IPR011008">
    <property type="entry name" value="Dimeric_a/b-barrel"/>
</dbReference>
<dbReference type="PRINTS" id="PR00033">
    <property type="entry name" value="HTHASNC"/>
</dbReference>
<dbReference type="EMBL" id="CP036501">
    <property type="protein sequence ID" value="UZP74525.1"/>
    <property type="molecule type" value="Genomic_DNA"/>
</dbReference>